<dbReference type="InterPro" id="IPR051681">
    <property type="entry name" value="Ser/Thr_Kinases-Pseudokinases"/>
</dbReference>
<protein>
    <recommendedName>
        <fullName evidence="5">Protein kinase domain-containing protein</fullName>
    </recommendedName>
</protein>
<dbReference type="PROSITE" id="PS00107">
    <property type="entry name" value="PROTEIN_KINASE_ATP"/>
    <property type="match status" value="1"/>
</dbReference>
<proteinExistence type="predicted"/>
<dbReference type="GO" id="GO:0005524">
    <property type="term" value="F:ATP binding"/>
    <property type="evidence" value="ECO:0007669"/>
    <property type="project" value="UniProtKB-KW"/>
</dbReference>
<dbReference type="SUPFAM" id="SSF56112">
    <property type="entry name" value="Protein kinase-like (PK-like)"/>
    <property type="match status" value="1"/>
</dbReference>
<evidence type="ECO:0000256" key="3">
    <source>
        <dbReference type="ARBA" id="ARBA00022777"/>
    </source>
</evidence>
<dbReference type="PROSITE" id="PS50011">
    <property type="entry name" value="PROTEIN_KINASE_DOM"/>
    <property type="match status" value="1"/>
</dbReference>
<dbReference type="FunFam" id="3.30.200.20:FF:000180">
    <property type="entry name" value="serine/threonine-protein kinase STY46-like"/>
    <property type="match status" value="1"/>
</dbReference>
<dbReference type="InterPro" id="IPR000719">
    <property type="entry name" value="Prot_kinase_dom"/>
</dbReference>
<reference evidence="6" key="1">
    <citation type="journal article" date="2020" name="Nature">
        <title>Giant virus diversity and host interactions through global metagenomics.</title>
        <authorList>
            <person name="Schulz F."/>
            <person name="Roux S."/>
            <person name="Paez-Espino D."/>
            <person name="Jungbluth S."/>
            <person name="Walsh D.A."/>
            <person name="Denef V.J."/>
            <person name="McMahon K.D."/>
            <person name="Konstantinidis K.T."/>
            <person name="Eloe-Fadrosh E.A."/>
            <person name="Kyrpides N.C."/>
            <person name="Woyke T."/>
        </authorList>
    </citation>
    <scope>NUCLEOTIDE SEQUENCE</scope>
    <source>
        <strain evidence="6">GVMAG-S-ERX555907-102</strain>
    </source>
</reference>
<dbReference type="SMART" id="SM00220">
    <property type="entry name" value="S_TKc"/>
    <property type="match status" value="1"/>
</dbReference>
<organism evidence="6">
    <name type="scientific">viral metagenome</name>
    <dbReference type="NCBI Taxonomy" id="1070528"/>
    <lineage>
        <taxon>unclassified sequences</taxon>
        <taxon>metagenomes</taxon>
        <taxon>organismal metagenomes</taxon>
    </lineage>
</organism>
<evidence type="ECO:0000313" key="6">
    <source>
        <dbReference type="EMBL" id="QHU22489.1"/>
    </source>
</evidence>
<name>A0A6C0KY12_9ZZZZ</name>
<evidence type="ECO:0000256" key="1">
    <source>
        <dbReference type="ARBA" id="ARBA00022679"/>
    </source>
</evidence>
<evidence type="ECO:0000256" key="2">
    <source>
        <dbReference type="ARBA" id="ARBA00022741"/>
    </source>
</evidence>
<evidence type="ECO:0000256" key="4">
    <source>
        <dbReference type="ARBA" id="ARBA00022840"/>
    </source>
</evidence>
<dbReference type="AlphaFoldDB" id="A0A6C0KY12"/>
<dbReference type="InterPro" id="IPR008271">
    <property type="entry name" value="Ser/Thr_kinase_AS"/>
</dbReference>
<dbReference type="EMBL" id="MN741008">
    <property type="protein sequence ID" value="QHU22489.1"/>
    <property type="molecule type" value="Genomic_DNA"/>
</dbReference>
<keyword evidence="2" id="KW-0547">Nucleotide-binding</keyword>
<dbReference type="InterPro" id="IPR011009">
    <property type="entry name" value="Kinase-like_dom_sf"/>
</dbReference>
<dbReference type="Gene3D" id="3.30.200.20">
    <property type="entry name" value="Phosphorylase Kinase, domain 1"/>
    <property type="match status" value="1"/>
</dbReference>
<keyword evidence="3" id="KW-0418">Kinase</keyword>
<dbReference type="GO" id="GO:0004674">
    <property type="term" value="F:protein serine/threonine kinase activity"/>
    <property type="evidence" value="ECO:0007669"/>
    <property type="project" value="TreeGrafter"/>
</dbReference>
<dbReference type="InterPro" id="IPR017441">
    <property type="entry name" value="Protein_kinase_ATP_BS"/>
</dbReference>
<feature type="domain" description="Protein kinase" evidence="5">
    <location>
        <begin position="42"/>
        <end position="309"/>
    </location>
</feature>
<keyword evidence="1" id="KW-0808">Transferase</keyword>
<dbReference type="PROSITE" id="PS00108">
    <property type="entry name" value="PROTEIN_KINASE_ST"/>
    <property type="match status" value="1"/>
</dbReference>
<evidence type="ECO:0000259" key="5">
    <source>
        <dbReference type="PROSITE" id="PS50011"/>
    </source>
</evidence>
<sequence length="321" mass="36862">MASQISIYDESLDESISDGIPKKYKHLKDKIFGDWEIPPWDLDKKDVIGIGTFGKVYKALWRGTPVAAKVNNDITHEDKKDMNREVNTLIQIHHPNIVQIFGFVEEPFALVMELMPNRDLNNYLKQKKPNLKKKKEICGDVLRGLEYLHERKPNSLIHRDIKPQNIVLTQSGHAKIADFGLSRFIGDKLKREISSSSLTVIAPMVQITHTIVKNKNDEDLTDNIGSKKYMSPEMRNLNAYDHKTDIWSAGIVFAELFENQSFDAFQDNSKFKWKTTPINIQNIINQYMLRREPESRSSAGEILVLFNTLHDNSSKKGCTCM</sequence>
<dbReference type="Gene3D" id="1.10.510.10">
    <property type="entry name" value="Transferase(Phosphotransferase) domain 1"/>
    <property type="match status" value="1"/>
</dbReference>
<dbReference type="Pfam" id="PF00069">
    <property type="entry name" value="Pkinase"/>
    <property type="match status" value="1"/>
</dbReference>
<keyword evidence="4" id="KW-0067">ATP-binding</keyword>
<accession>A0A6C0KY12</accession>
<dbReference type="PANTHER" id="PTHR44329">
    <property type="entry name" value="SERINE/THREONINE-PROTEIN KINASE TNNI3K-RELATED"/>
    <property type="match status" value="1"/>
</dbReference>
<dbReference type="PANTHER" id="PTHR44329:SF288">
    <property type="entry name" value="MITOGEN-ACTIVATED PROTEIN KINASE KINASE KINASE 20"/>
    <property type="match status" value="1"/>
</dbReference>